<accession>A0A139WB20</accession>
<dbReference type="EMBL" id="KQ971379">
    <property type="protein sequence ID" value="KYB25093.1"/>
    <property type="molecule type" value="Genomic_DNA"/>
</dbReference>
<keyword evidence="1" id="KW-0175">Coiled coil</keyword>
<gene>
    <name evidence="2" type="primary">AUGUSTUS-3.0.2_31379</name>
    <name evidence="2" type="ORF">TcasGA2_TC031379</name>
</gene>
<reference evidence="2 3" key="2">
    <citation type="journal article" date="2010" name="Nucleic Acids Res.">
        <title>BeetleBase in 2010: revisions to provide comprehensive genomic information for Tribolium castaneum.</title>
        <authorList>
            <person name="Kim H.S."/>
            <person name="Murphy T."/>
            <person name="Xia J."/>
            <person name="Caragea D."/>
            <person name="Park Y."/>
            <person name="Beeman R.W."/>
            <person name="Lorenzen M.D."/>
            <person name="Butcher S."/>
            <person name="Manak J.R."/>
            <person name="Brown S.J."/>
        </authorList>
    </citation>
    <scope>GENOME REANNOTATION</scope>
    <source>
        <strain evidence="2 3">Georgia GA2</strain>
    </source>
</reference>
<protein>
    <submittedName>
        <fullName evidence="2">Uncharacterized protein</fullName>
    </submittedName>
</protein>
<dbReference type="AlphaFoldDB" id="A0A139WB20"/>
<feature type="coiled-coil region" evidence="1">
    <location>
        <begin position="84"/>
        <end position="111"/>
    </location>
</feature>
<evidence type="ECO:0000313" key="2">
    <source>
        <dbReference type="EMBL" id="KYB25093.1"/>
    </source>
</evidence>
<evidence type="ECO:0000313" key="3">
    <source>
        <dbReference type="Proteomes" id="UP000007266"/>
    </source>
</evidence>
<keyword evidence="3" id="KW-1185">Reference proteome</keyword>
<dbReference type="InParanoid" id="A0A139WB20"/>
<organism evidence="2 3">
    <name type="scientific">Tribolium castaneum</name>
    <name type="common">Red flour beetle</name>
    <dbReference type="NCBI Taxonomy" id="7070"/>
    <lineage>
        <taxon>Eukaryota</taxon>
        <taxon>Metazoa</taxon>
        <taxon>Ecdysozoa</taxon>
        <taxon>Arthropoda</taxon>
        <taxon>Hexapoda</taxon>
        <taxon>Insecta</taxon>
        <taxon>Pterygota</taxon>
        <taxon>Neoptera</taxon>
        <taxon>Endopterygota</taxon>
        <taxon>Coleoptera</taxon>
        <taxon>Polyphaga</taxon>
        <taxon>Cucujiformia</taxon>
        <taxon>Tenebrionidae</taxon>
        <taxon>Tenebrionidae incertae sedis</taxon>
        <taxon>Tribolium</taxon>
    </lineage>
</organism>
<sequence length="183" mass="21082">MTCVFKGFYATHGAIINQGKIQPTFADFVEEVGKNYDGFRKQVEIHCLECAELLIKHVLKLIKINDEVLDDLVKKFPSVKQTVIEEESELSEQLSQESIELEERKVFLKEAKSVQSVKSCNSAVREIVLKNEQRVQTLHSIVMKLLEHLRVKLDVMEDFVQSGEDDCDDADIMKFFVDFINQK</sequence>
<proteinExistence type="predicted"/>
<evidence type="ECO:0000256" key="1">
    <source>
        <dbReference type="SAM" id="Coils"/>
    </source>
</evidence>
<dbReference type="Proteomes" id="UP000007266">
    <property type="component" value="Linkage group 10"/>
</dbReference>
<reference evidence="2 3" key="1">
    <citation type="journal article" date="2008" name="Nature">
        <title>The genome of the model beetle and pest Tribolium castaneum.</title>
        <authorList>
            <consortium name="Tribolium Genome Sequencing Consortium"/>
            <person name="Richards S."/>
            <person name="Gibbs R.A."/>
            <person name="Weinstock G.M."/>
            <person name="Brown S.J."/>
            <person name="Denell R."/>
            <person name="Beeman R.W."/>
            <person name="Gibbs R."/>
            <person name="Beeman R.W."/>
            <person name="Brown S.J."/>
            <person name="Bucher G."/>
            <person name="Friedrich M."/>
            <person name="Grimmelikhuijzen C.J."/>
            <person name="Klingler M."/>
            <person name="Lorenzen M."/>
            <person name="Richards S."/>
            <person name="Roth S."/>
            <person name="Schroder R."/>
            <person name="Tautz D."/>
            <person name="Zdobnov E.M."/>
            <person name="Muzny D."/>
            <person name="Gibbs R.A."/>
            <person name="Weinstock G.M."/>
            <person name="Attaway T."/>
            <person name="Bell S."/>
            <person name="Buhay C.J."/>
            <person name="Chandrabose M.N."/>
            <person name="Chavez D."/>
            <person name="Clerk-Blankenburg K.P."/>
            <person name="Cree A."/>
            <person name="Dao M."/>
            <person name="Davis C."/>
            <person name="Chacko J."/>
            <person name="Dinh H."/>
            <person name="Dugan-Rocha S."/>
            <person name="Fowler G."/>
            <person name="Garner T.T."/>
            <person name="Garnes J."/>
            <person name="Gnirke A."/>
            <person name="Hawes A."/>
            <person name="Hernandez J."/>
            <person name="Hines S."/>
            <person name="Holder M."/>
            <person name="Hume J."/>
            <person name="Jhangiani S.N."/>
            <person name="Joshi V."/>
            <person name="Khan Z.M."/>
            <person name="Jackson L."/>
            <person name="Kovar C."/>
            <person name="Kowis A."/>
            <person name="Lee S."/>
            <person name="Lewis L.R."/>
            <person name="Margolis J."/>
            <person name="Morgan M."/>
            <person name="Nazareth L.V."/>
            <person name="Nguyen N."/>
            <person name="Okwuonu G."/>
            <person name="Parker D."/>
            <person name="Richards S."/>
            <person name="Ruiz S.J."/>
            <person name="Santibanez J."/>
            <person name="Savard J."/>
            <person name="Scherer S.E."/>
            <person name="Schneider B."/>
            <person name="Sodergren E."/>
            <person name="Tautz D."/>
            <person name="Vattahil S."/>
            <person name="Villasana D."/>
            <person name="White C.S."/>
            <person name="Wright R."/>
            <person name="Park Y."/>
            <person name="Beeman R.W."/>
            <person name="Lord J."/>
            <person name="Oppert B."/>
            <person name="Lorenzen M."/>
            <person name="Brown S."/>
            <person name="Wang L."/>
            <person name="Savard J."/>
            <person name="Tautz D."/>
            <person name="Richards S."/>
            <person name="Weinstock G."/>
            <person name="Gibbs R.A."/>
            <person name="Liu Y."/>
            <person name="Worley K."/>
            <person name="Weinstock G."/>
            <person name="Elsik C.G."/>
            <person name="Reese J.T."/>
            <person name="Elhaik E."/>
            <person name="Landan G."/>
            <person name="Graur D."/>
            <person name="Arensburger P."/>
            <person name="Atkinson P."/>
            <person name="Beeman R.W."/>
            <person name="Beidler J."/>
            <person name="Brown S.J."/>
            <person name="Demuth J.P."/>
            <person name="Drury D.W."/>
            <person name="Du Y.Z."/>
            <person name="Fujiwara H."/>
            <person name="Lorenzen M."/>
            <person name="Maselli V."/>
            <person name="Osanai M."/>
            <person name="Park Y."/>
            <person name="Robertson H.M."/>
            <person name="Tu Z."/>
            <person name="Wang J.J."/>
            <person name="Wang S."/>
            <person name="Richards S."/>
            <person name="Song H."/>
            <person name="Zhang L."/>
            <person name="Sodergren E."/>
            <person name="Werner D."/>
            <person name="Stanke M."/>
            <person name="Morgenstern B."/>
            <person name="Solovyev V."/>
            <person name="Kosarev P."/>
            <person name="Brown G."/>
            <person name="Chen H.C."/>
            <person name="Ermolaeva O."/>
            <person name="Hlavina W."/>
            <person name="Kapustin Y."/>
            <person name="Kiryutin B."/>
            <person name="Kitts P."/>
            <person name="Maglott D."/>
            <person name="Pruitt K."/>
            <person name="Sapojnikov V."/>
            <person name="Souvorov A."/>
            <person name="Mackey A.J."/>
            <person name="Waterhouse R.M."/>
            <person name="Wyder S."/>
            <person name="Zdobnov E.M."/>
            <person name="Zdobnov E.M."/>
            <person name="Wyder S."/>
            <person name="Kriventseva E.V."/>
            <person name="Kadowaki T."/>
            <person name="Bork P."/>
            <person name="Aranda M."/>
            <person name="Bao R."/>
            <person name="Beermann A."/>
            <person name="Berns N."/>
            <person name="Bolognesi R."/>
            <person name="Bonneton F."/>
            <person name="Bopp D."/>
            <person name="Brown S.J."/>
            <person name="Bucher G."/>
            <person name="Butts T."/>
            <person name="Chaumot A."/>
            <person name="Denell R.E."/>
            <person name="Ferrier D.E."/>
            <person name="Friedrich M."/>
            <person name="Gordon C.M."/>
            <person name="Jindra M."/>
            <person name="Klingler M."/>
            <person name="Lan Q."/>
            <person name="Lattorff H.M."/>
            <person name="Laudet V."/>
            <person name="von Levetsow C."/>
            <person name="Liu Z."/>
            <person name="Lutz R."/>
            <person name="Lynch J.A."/>
            <person name="da Fonseca R.N."/>
            <person name="Posnien N."/>
            <person name="Reuter R."/>
            <person name="Roth S."/>
            <person name="Savard J."/>
            <person name="Schinko J.B."/>
            <person name="Schmitt C."/>
            <person name="Schoppmeier M."/>
            <person name="Schroder R."/>
            <person name="Shippy T.D."/>
            <person name="Simonnet F."/>
            <person name="Marques-Souza H."/>
            <person name="Tautz D."/>
            <person name="Tomoyasu Y."/>
            <person name="Trauner J."/>
            <person name="Van der Zee M."/>
            <person name="Vervoort M."/>
            <person name="Wittkopp N."/>
            <person name="Wimmer E.A."/>
            <person name="Yang X."/>
            <person name="Jones A.K."/>
            <person name="Sattelle D.B."/>
            <person name="Ebert P.R."/>
            <person name="Nelson D."/>
            <person name="Scott J.G."/>
            <person name="Beeman R.W."/>
            <person name="Muthukrishnan S."/>
            <person name="Kramer K.J."/>
            <person name="Arakane Y."/>
            <person name="Beeman R.W."/>
            <person name="Zhu Q."/>
            <person name="Hogenkamp D."/>
            <person name="Dixit R."/>
            <person name="Oppert B."/>
            <person name="Jiang H."/>
            <person name="Zou Z."/>
            <person name="Marshall J."/>
            <person name="Elpidina E."/>
            <person name="Vinokurov K."/>
            <person name="Oppert C."/>
            <person name="Zou Z."/>
            <person name="Evans J."/>
            <person name="Lu Z."/>
            <person name="Zhao P."/>
            <person name="Sumathipala N."/>
            <person name="Altincicek B."/>
            <person name="Vilcinskas A."/>
            <person name="Williams M."/>
            <person name="Hultmark D."/>
            <person name="Hetru C."/>
            <person name="Jiang H."/>
            <person name="Grimmelikhuijzen C.J."/>
            <person name="Hauser F."/>
            <person name="Cazzamali G."/>
            <person name="Williamson M."/>
            <person name="Park Y."/>
            <person name="Li B."/>
            <person name="Tanaka Y."/>
            <person name="Predel R."/>
            <person name="Neupert S."/>
            <person name="Schachtner J."/>
            <person name="Verleyen P."/>
            <person name="Raible F."/>
            <person name="Bork P."/>
            <person name="Friedrich M."/>
            <person name="Walden K.K."/>
            <person name="Robertson H.M."/>
            <person name="Angeli S."/>
            <person name="Foret S."/>
            <person name="Bucher G."/>
            <person name="Schuetz S."/>
            <person name="Maleszka R."/>
            <person name="Wimmer E.A."/>
            <person name="Beeman R.W."/>
            <person name="Lorenzen M."/>
            <person name="Tomoyasu Y."/>
            <person name="Miller S.C."/>
            <person name="Grossmann D."/>
            <person name="Bucher G."/>
        </authorList>
    </citation>
    <scope>NUCLEOTIDE SEQUENCE [LARGE SCALE GENOMIC DNA]</scope>
    <source>
        <strain evidence="2 3">Georgia GA2</strain>
    </source>
</reference>
<name>A0A139WB20_TRICA</name>